<evidence type="ECO:0000313" key="11">
    <source>
        <dbReference type="EMBL" id="TFL01830.1"/>
    </source>
</evidence>
<dbReference type="FunFam" id="3.40.50.300:FF:000326">
    <property type="entry name" value="P-loop containing nucleoside triphosphate hydrolase"/>
    <property type="match status" value="1"/>
</dbReference>
<dbReference type="InterPro" id="IPR047187">
    <property type="entry name" value="SF1_C_Upf1"/>
</dbReference>
<dbReference type="Proteomes" id="UP000305067">
    <property type="component" value="Unassembled WGS sequence"/>
</dbReference>
<keyword evidence="2" id="KW-0547">Nucleotide-binding</keyword>
<dbReference type="OrthoDB" id="6513042at2759"/>
<feature type="region of interest" description="Disordered" evidence="6">
    <location>
        <begin position="1810"/>
        <end position="1949"/>
    </location>
</feature>
<feature type="compositionally biased region" description="Polar residues" evidence="6">
    <location>
        <begin position="1914"/>
        <end position="1927"/>
    </location>
</feature>
<dbReference type="Pfam" id="PF13086">
    <property type="entry name" value="AAA_11"/>
    <property type="match status" value="1"/>
</dbReference>
<feature type="compositionally biased region" description="Basic residues" evidence="6">
    <location>
        <begin position="1934"/>
        <end position="1949"/>
    </location>
</feature>
<feature type="domain" description="DNA2/NAM7 helicase-like C-terminal" evidence="9">
    <location>
        <begin position="1579"/>
        <end position="1776"/>
    </location>
</feature>
<feature type="region of interest" description="Disordered" evidence="6">
    <location>
        <begin position="1411"/>
        <end position="1456"/>
    </location>
</feature>
<dbReference type="InterPro" id="IPR041679">
    <property type="entry name" value="DNA2/NAM7-like_C"/>
</dbReference>
<comment type="similarity">
    <text evidence="1">Belongs to the DNA2/NAM7 helicase family.</text>
</comment>
<dbReference type="STRING" id="1884261.A0A5C3QKZ8"/>
<feature type="compositionally biased region" description="Basic and acidic residues" evidence="6">
    <location>
        <begin position="930"/>
        <end position="951"/>
    </location>
</feature>
<feature type="compositionally biased region" description="Basic residues" evidence="6">
    <location>
        <begin position="1033"/>
        <end position="1042"/>
    </location>
</feature>
<dbReference type="PANTHER" id="PTHR10887:SF495">
    <property type="entry name" value="HELICASE SENATAXIN ISOFORM X1-RELATED"/>
    <property type="match status" value="1"/>
</dbReference>
<dbReference type="GO" id="GO:0001147">
    <property type="term" value="F:transcription termination site sequence-specific DNA binding"/>
    <property type="evidence" value="ECO:0007669"/>
    <property type="project" value="TreeGrafter"/>
</dbReference>
<evidence type="ECO:0000259" key="8">
    <source>
        <dbReference type="Pfam" id="PF13086"/>
    </source>
</evidence>
<dbReference type="Pfam" id="PF23576">
    <property type="entry name" value="SEN1_barrel"/>
    <property type="match status" value="1"/>
</dbReference>
<evidence type="ECO:0000259" key="10">
    <source>
        <dbReference type="Pfam" id="PF23576"/>
    </source>
</evidence>
<dbReference type="InterPro" id="IPR024481">
    <property type="entry name" value="Helicase_Sen1_N"/>
</dbReference>
<evidence type="ECO:0000256" key="2">
    <source>
        <dbReference type="ARBA" id="ARBA00022741"/>
    </source>
</evidence>
<accession>A0A5C3QKZ8</accession>
<feature type="compositionally biased region" description="Low complexity" evidence="6">
    <location>
        <begin position="1001"/>
        <end position="1016"/>
    </location>
</feature>
<dbReference type="CDD" id="cd18042">
    <property type="entry name" value="DEXXQc_SETX"/>
    <property type="match status" value="1"/>
</dbReference>
<feature type="domain" description="Helicase Sen1 N-terminal" evidence="7">
    <location>
        <begin position="78"/>
        <end position="808"/>
    </location>
</feature>
<dbReference type="GO" id="GO:0016787">
    <property type="term" value="F:hydrolase activity"/>
    <property type="evidence" value="ECO:0007669"/>
    <property type="project" value="UniProtKB-KW"/>
</dbReference>
<feature type="compositionally biased region" description="Basic and acidic residues" evidence="6">
    <location>
        <begin position="1904"/>
        <end position="1913"/>
    </location>
</feature>
<feature type="compositionally biased region" description="Basic and acidic residues" evidence="6">
    <location>
        <begin position="1049"/>
        <end position="1068"/>
    </location>
</feature>
<keyword evidence="5" id="KW-0067">ATP-binding</keyword>
<dbReference type="GO" id="GO:0005524">
    <property type="term" value="F:ATP binding"/>
    <property type="evidence" value="ECO:0007669"/>
    <property type="project" value="UniProtKB-KW"/>
</dbReference>
<keyword evidence="4" id="KW-0347">Helicase</keyword>
<evidence type="ECO:0000259" key="9">
    <source>
        <dbReference type="Pfam" id="PF13087"/>
    </source>
</evidence>
<feature type="region of interest" description="Disordered" evidence="6">
    <location>
        <begin position="906"/>
        <end position="1068"/>
    </location>
</feature>
<dbReference type="InterPro" id="IPR056474">
    <property type="entry name" value="SEN1_barrel"/>
</dbReference>
<evidence type="ECO:0000256" key="4">
    <source>
        <dbReference type="ARBA" id="ARBA00022806"/>
    </source>
</evidence>
<evidence type="ECO:0000313" key="12">
    <source>
        <dbReference type="Proteomes" id="UP000305067"/>
    </source>
</evidence>
<name>A0A5C3QKZ8_9AGAR</name>
<feature type="compositionally biased region" description="Basic and acidic residues" evidence="6">
    <location>
        <begin position="906"/>
        <end position="918"/>
    </location>
</feature>
<dbReference type="InterPro" id="IPR027417">
    <property type="entry name" value="P-loop_NTPase"/>
</dbReference>
<dbReference type="GO" id="GO:0016604">
    <property type="term" value="C:nuclear body"/>
    <property type="evidence" value="ECO:0007669"/>
    <property type="project" value="TreeGrafter"/>
</dbReference>
<dbReference type="PANTHER" id="PTHR10887">
    <property type="entry name" value="DNA2/NAM7 HELICASE FAMILY"/>
    <property type="match status" value="1"/>
</dbReference>
<dbReference type="SUPFAM" id="SSF52540">
    <property type="entry name" value="P-loop containing nucleoside triphosphate hydrolases"/>
    <property type="match status" value="1"/>
</dbReference>
<organism evidence="11 12">
    <name type="scientific">Pterulicium gracile</name>
    <dbReference type="NCBI Taxonomy" id="1884261"/>
    <lineage>
        <taxon>Eukaryota</taxon>
        <taxon>Fungi</taxon>
        <taxon>Dikarya</taxon>
        <taxon>Basidiomycota</taxon>
        <taxon>Agaricomycotina</taxon>
        <taxon>Agaricomycetes</taxon>
        <taxon>Agaricomycetidae</taxon>
        <taxon>Agaricales</taxon>
        <taxon>Pleurotineae</taxon>
        <taxon>Pterulaceae</taxon>
        <taxon>Pterulicium</taxon>
    </lineage>
</organism>
<evidence type="ECO:0000256" key="3">
    <source>
        <dbReference type="ARBA" id="ARBA00022801"/>
    </source>
</evidence>
<dbReference type="GO" id="GO:0005694">
    <property type="term" value="C:chromosome"/>
    <property type="evidence" value="ECO:0007669"/>
    <property type="project" value="UniProtKB-ARBA"/>
</dbReference>
<dbReference type="InterPro" id="IPR045055">
    <property type="entry name" value="DNA2/NAM7-like"/>
</dbReference>
<sequence>MSTSTPTAARVSTLLSQLRQNPAEARDPTQKHLDVVFAFVNSSDVSHLICDKAQATVVESSKFLLKLVDFKGENAQKWRLTLSSCLESCVSCGCRFGWLKESSRLNYMGCYPDGAVDNFFQSLRTWECSVALGSLRAVSSSTSSAIPSSLLCFVLNDLHVMQDSRILSIIRSRPPEKPFLDWPSTPPPSGVLLLMFDENSSLRQWACQQVKQCTQKPLSPDRLSDEHKSVITAVFAKFKSPTSTSAVQSPTYLWESLPQLLRLLPDGLMSMGIPGVDFRRMITGHLHDAGPELQSIIVCFTFLLGRLGERTWSGKEQDYPQVVLDSIKDNPTLLKYLESTENPEHRAHALSWIRPLLLSVWHMNSFGELLAKAIGFLCGELQHDRFTNFRPVAMTAAIQLLSAIIRRLRKDTTTTRSQAASVAYVLDIHAGAFTAVAFGRSHEGPSWSAVRTPAREFVILALEQDAGALTSALMCLNAQLVSKEYTLQIPSICVQLWKSFQQSLRSSSSPDISLAINLFARMAHLDRLHEKACKLSKDLEKDVSREAMKTMEQSMKSAVRQLNEHMQVIVDVIAKTLSRICDENIAADVLLEALSDAAATKSIIKLAMCPREQIQSAALGLIGGAFDVDDRAGRFRVLLVNNPDAAFDGLCQLLEVSSQHATMVPEACNLSKILVQCFTDILDVLCATPSGLLHDPAFTRPNDPDSVRPRLLRMWELMTGAITVIFKRTAAWSAYFDPDAMIIWMRDALIFGRDLLAQREIIESAAAEDRTQQSQVKQKMLKDLQPVLLELGRWLRLTDPELLHQSFSLLQSLLACFLQTKTHPSAEAKTKLRQHVTNSRKSGLSKTKLDSNRVLQLEDSLNAFGALEEQVIDISDDEEPVSDGSTGSGIEIVETKRTVVQVPKMKDEKPMRHVDKASKKGQASTLAKWVTEKKQKGNDRQESTKPKEKQRIAKASLGLTPAERARLEDTSASMPGFRSKARRSVSSEAPVVPSRPIHPPTASAATSDADDSASSSEDGEDGIAQLAQMQKPKAVKQPRRQIKVINDPRLTRDPRLERERAEREEARRKFARRNPDLSALHKVILSWNYGHTGSDPPGLDPKNLRRIPDRFHDYTQYRAVFEPLLLLECWSQIVDSKQHSQEVFQFKLTGRRFVDDWIDIDATPAEGVVVPRDWFLSEVDVVLLKQVDGERCIMAKVQTYQSTLFQTMAMFRCYIPPSGGDPGLQVNTVWKVSRVFSLSTVHREYAALMVMSAVDCESTVYGTRLPPRKAPSDVDIRRTMETYLVNEPQARAICSSMQSEGFTLIQGPPGTGKTSTICALVESFISTRQRAATTVNVGRNSTVANKQPAQKVLICAPSNAAIDEVASRIRDGPRGSKRRGAPVNVVRVGAEKSINVSVKDISLDHLMEQKMNQDHSQQKQAQDDRQEEASLRTELDSIKKEKDKKIQEMESVRDNSARTSILQEDIRAMNAKRVTITQQLDRLRDKRKSDKRSQDGLRRAVRAEILAQADVICSTLSGAGHDLLDVLDFELTIIDEAAQAVELSSLIPMRFNTKRCIMVGDPQQLPPTVLSDTAKRNLYDQSLFVRFHKSNPHAAHLLSIQYRMHPSISSCPSRLFYQGDLHDGPGMPEKTLKEWHRNPKFGPYKFFNIASGREESTHTHSHRNRAECQAVLALYQRLRQEYVSYEFDFKIGIVSMYKAQVQELKRVFSAKYGPEILGRVDFHTVDGFQGQEKEIIILTCVRAGPGVQKIGFLSDIRRINVAMTRAQSSLFILGNVATLERSDQTWRAIITDAKDRDVCIEADASYFTSAGVPRHAMPPSQTSSVNKPAPIEPPRDLMTPQQLKAAGAKIGAPAPSQPPTPMDVEIPNGTTEAPVEDVREHLASSSSRASIHKATPSAPVNGKRKAEGTHAQDSEQNGEGSSKPSNDTEPRPPPPKKKKKEVSMFIKRR</sequence>
<evidence type="ECO:0000256" key="5">
    <source>
        <dbReference type="ARBA" id="ARBA00022840"/>
    </source>
</evidence>
<dbReference type="EMBL" id="ML178824">
    <property type="protein sequence ID" value="TFL01830.1"/>
    <property type="molecule type" value="Genomic_DNA"/>
</dbReference>
<feature type="compositionally biased region" description="Low complexity" evidence="6">
    <location>
        <begin position="1844"/>
        <end position="1854"/>
    </location>
</feature>
<dbReference type="Pfam" id="PF12726">
    <property type="entry name" value="SEN1_N"/>
    <property type="match status" value="1"/>
</dbReference>
<dbReference type="GO" id="GO:0006369">
    <property type="term" value="P:termination of RNA polymerase II transcription"/>
    <property type="evidence" value="ECO:0007669"/>
    <property type="project" value="TreeGrafter"/>
</dbReference>
<keyword evidence="12" id="KW-1185">Reference proteome</keyword>
<dbReference type="InterPro" id="IPR016024">
    <property type="entry name" value="ARM-type_fold"/>
</dbReference>
<feature type="domain" description="Helicase SEN1 beta-barrel" evidence="10">
    <location>
        <begin position="1140"/>
        <end position="1235"/>
    </location>
</feature>
<gene>
    <name evidence="11" type="ORF">BDV98DRAFT_548573</name>
</gene>
<feature type="domain" description="DNA2/NAM7 helicase helicase" evidence="8">
    <location>
        <begin position="1285"/>
        <end position="1571"/>
    </location>
</feature>
<dbReference type="GO" id="GO:0004386">
    <property type="term" value="F:helicase activity"/>
    <property type="evidence" value="ECO:0007669"/>
    <property type="project" value="UniProtKB-KW"/>
</dbReference>
<dbReference type="SUPFAM" id="SSF48371">
    <property type="entry name" value="ARM repeat"/>
    <property type="match status" value="1"/>
</dbReference>
<evidence type="ECO:0000256" key="6">
    <source>
        <dbReference type="SAM" id="MobiDB-lite"/>
    </source>
</evidence>
<dbReference type="InterPro" id="IPR041677">
    <property type="entry name" value="DNA2/NAM7_AAA_11"/>
</dbReference>
<protein>
    <submittedName>
        <fullName evidence="11">SEN1 N terminal-domain-containing protein</fullName>
    </submittedName>
</protein>
<dbReference type="CDD" id="cd18808">
    <property type="entry name" value="SF1_C_Upf1"/>
    <property type="match status" value="1"/>
</dbReference>
<proteinExistence type="inferred from homology"/>
<evidence type="ECO:0000256" key="1">
    <source>
        <dbReference type="ARBA" id="ARBA00007913"/>
    </source>
</evidence>
<evidence type="ECO:0000259" key="7">
    <source>
        <dbReference type="Pfam" id="PF12726"/>
    </source>
</evidence>
<keyword evidence="3" id="KW-0378">Hydrolase</keyword>
<dbReference type="Pfam" id="PF13087">
    <property type="entry name" value="AAA_12"/>
    <property type="match status" value="1"/>
</dbReference>
<dbReference type="Gene3D" id="3.40.50.300">
    <property type="entry name" value="P-loop containing nucleotide triphosphate hydrolases"/>
    <property type="match status" value="2"/>
</dbReference>
<reference evidence="11 12" key="1">
    <citation type="journal article" date="2019" name="Nat. Ecol. Evol.">
        <title>Megaphylogeny resolves global patterns of mushroom evolution.</title>
        <authorList>
            <person name="Varga T."/>
            <person name="Krizsan K."/>
            <person name="Foldi C."/>
            <person name="Dima B."/>
            <person name="Sanchez-Garcia M."/>
            <person name="Sanchez-Ramirez S."/>
            <person name="Szollosi G.J."/>
            <person name="Szarkandi J.G."/>
            <person name="Papp V."/>
            <person name="Albert L."/>
            <person name="Andreopoulos W."/>
            <person name="Angelini C."/>
            <person name="Antonin V."/>
            <person name="Barry K.W."/>
            <person name="Bougher N.L."/>
            <person name="Buchanan P."/>
            <person name="Buyck B."/>
            <person name="Bense V."/>
            <person name="Catcheside P."/>
            <person name="Chovatia M."/>
            <person name="Cooper J."/>
            <person name="Damon W."/>
            <person name="Desjardin D."/>
            <person name="Finy P."/>
            <person name="Geml J."/>
            <person name="Haridas S."/>
            <person name="Hughes K."/>
            <person name="Justo A."/>
            <person name="Karasinski D."/>
            <person name="Kautmanova I."/>
            <person name="Kiss B."/>
            <person name="Kocsube S."/>
            <person name="Kotiranta H."/>
            <person name="LaButti K.M."/>
            <person name="Lechner B.E."/>
            <person name="Liimatainen K."/>
            <person name="Lipzen A."/>
            <person name="Lukacs Z."/>
            <person name="Mihaltcheva S."/>
            <person name="Morgado L.N."/>
            <person name="Niskanen T."/>
            <person name="Noordeloos M.E."/>
            <person name="Ohm R.A."/>
            <person name="Ortiz-Santana B."/>
            <person name="Ovrebo C."/>
            <person name="Racz N."/>
            <person name="Riley R."/>
            <person name="Savchenko A."/>
            <person name="Shiryaev A."/>
            <person name="Soop K."/>
            <person name="Spirin V."/>
            <person name="Szebenyi C."/>
            <person name="Tomsovsky M."/>
            <person name="Tulloss R.E."/>
            <person name="Uehling J."/>
            <person name="Grigoriev I.V."/>
            <person name="Vagvolgyi C."/>
            <person name="Papp T."/>
            <person name="Martin F.M."/>
            <person name="Miettinen O."/>
            <person name="Hibbett D.S."/>
            <person name="Nagy L.G."/>
        </authorList>
    </citation>
    <scope>NUCLEOTIDE SEQUENCE [LARGE SCALE GENOMIC DNA]</scope>
    <source>
        <strain evidence="11 12">CBS 309.79</strain>
    </source>
</reference>